<dbReference type="PANTHER" id="PTHR46268">
    <property type="entry name" value="STRESS RESPONSE PROTEIN NHAX"/>
    <property type="match status" value="1"/>
</dbReference>
<feature type="domain" description="UspA" evidence="2">
    <location>
        <begin position="1"/>
        <end position="142"/>
    </location>
</feature>
<gene>
    <name evidence="3" type="ORF">CR164_05535</name>
</gene>
<dbReference type="InterPro" id="IPR014729">
    <property type="entry name" value="Rossmann-like_a/b/a_fold"/>
</dbReference>
<evidence type="ECO:0000256" key="1">
    <source>
        <dbReference type="ARBA" id="ARBA00008791"/>
    </source>
</evidence>
<sequence length="290" mass="32579">MKKILVPTDFSDQASYAFEAAISIARKSGSAQVHLFHVIEVPDYPEITDIIAYRTLGSTNVLEEIEKKLEQTAESELCKDIEVTYSVDFDTPYEKISRKATNGQFDLIVIGSHGRQGINRFLIGSTTEKVIQHANCLVLTIKEPVSWFSPSNIVFGSNFYGEIAEGFGTLQDFAALYDATLHLLKINTRSHFETSRYSRQLMETFAEEQKLSNYTINIYNDDSEEEGILHFARDMQADLICIPTHGKTGLAHLISGSIAESVSEHAYRPVLTYKIKPPKIKFGVIGPFRK</sequence>
<dbReference type="OrthoDB" id="9788959at2"/>
<dbReference type="AlphaFoldDB" id="A0A317T750"/>
<keyword evidence="4" id="KW-1185">Reference proteome</keyword>
<dbReference type="Gene3D" id="3.40.50.620">
    <property type="entry name" value="HUPs"/>
    <property type="match status" value="2"/>
</dbReference>
<dbReference type="SUPFAM" id="SSF52402">
    <property type="entry name" value="Adenine nucleotide alpha hydrolases-like"/>
    <property type="match status" value="2"/>
</dbReference>
<dbReference type="InterPro" id="IPR006015">
    <property type="entry name" value="Universal_stress_UspA"/>
</dbReference>
<protein>
    <submittedName>
        <fullName evidence="3">Universal stress protein UspA</fullName>
    </submittedName>
</protein>
<evidence type="ECO:0000259" key="2">
    <source>
        <dbReference type="Pfam" id="PF00582"/>
    </source>
</evidence>
<comment type="similarity">
    <text evidence="1">Belongs to the universal stress protein A family.</text>
</comment>
<dbReference type="EMBL" id="PDNZ01000003">
    <property type="protein sequence ID" value="PWW82454.1"/>
    <property type="molecule type" value="Genomic_DNA"/>
</dbReference>
<organism evidence="3 4">
    <name type="scientific">Prosthecochloris marina</name>
    <dbReference type="NCBI Taxonomy" id="2017681"/>
    <lineage>
        <taxon>Bacteria</taxon>
        <taxon>Pseudomonadati</taxon>
        <taxon>Chlorobiota</taxon>
        <taxon>Chlorobiia</taxon>
        <taxon>Chlorobiales</taxon>
        <taxon>Chlorobiaceae</taxon>
        <taxon>Prosthecochloris</taxon>
    </lineage>
</organism>
<comment type="caution">
    <text evidence="3">The sequence shown here is derived from an EMBL/GenBank/DDBJ whole genome shotgun (WGS) entry which is preliminary data.</text>
</comment>
<name>A0A317T750_9CHLB</name>
<reference evidence="4" key="1">
    <citation type="submission" date="2017-10" db="EMBL/GenBank/DDBJ databases">
        <authorList>
            <person name="Gaisin V.A."/>
            <person name="Rysina M.S."/>
            <person name="Grouzdev D.S."/>
        </authorList>
    </citation>
    <scope>NUCLEOTIDE SEQUENCE [LARGE SCALE GENOMIC DNA]</scope>
    <source>
        <strain evidence="4">V1</strain>
    </source>
</reference>
<dbReference type="Proteomes" id="UP000246278">
    <property type="component" value="Unassembled WGS sequence"/>
</dbReference>
<feature type="domain" description="UspA" evidence="2">
    <location>
        <begin position="171"/>
        <end position="273"/>
    </location>
</feature>
<dbReference type="CDD" id="cd00293">
    <property type="entry name" value="USP-like"/>
    <property type="match status" value="1"/>
</dbReference>
<dbReference type="PRINTS" id="PR01438">
    <property type="entry name" value="UNVRSLSTRESS"/>
</dbReference>
<proteinExistence type="inferred from homology"/>
<evidence type="ECO:0000313" key="4">
    <source>
        <dbReference type="Proteomes" id="UP000246278"/>
    </source>
</evidence>
<dbReference type="InterPro" id="IPR006016">
    <property type="entry name" value="UspA"/>
</dbReference>
<dbReference type="Pfam" id="PF00582">
    <property type="entry name" value="Usp"/>
    <property type="match status" value="2"/>
</dbReference>
<dbReference type="RefSeq" id="WP_110022927.1">
    <property type="nucleotide sequence ID" value="NZ_PDNZ01000003.1"/>
</dbReference>
<dbReference type="PANTHER" id="PTHR46268:SF22">
    <property type="entry name" value="SENSOR PROTEIN KDPD-RELATED"/>
    <property type="match status" value="1"/>
</dbReference>
<accession>A0A317T750</accession>
<evidence type="ECO:0000313" key="3">
    <source>
        <dbReference type="EMBL" id="PWW82454.1"/>
    </source>
</evidence>